<proteinExistence type="inferred from homology"/>
<evidence type="ECO:0000256" key="3">
    <source>
        <dbReference type="ARBA" id="ARBA00022490"/>
    </source>
</evidence>
<dbReference type="PANTHER" id="PTHR43109:SF2">
    <property type="entry name" value="NUCLEOSIDE DIPHOSPHATE KINASE 7"/>
    <property type="match status" value="1"/>
</dbReference>
<dbReference type="InterPro" id="IPR057579">
    <property type="entry name" value="DM10_NDK7"/>
</dbReference>
<comment type="subcellular location">
    <subcellularLocation>
        <location evidence="1">Cell projection</location>
        <location evidence="1">Cilium</location>
    </subcellularLocation>
    <subcellularLocation>
        <location evidence="2">Cytoplasm</location>
        <location evidence="2">Cytoskeleton</location>
    </subcellularLocation>
</comment>
<evidence type="ECO:0000259" key="9">
    <source>
        <dbReference type="PROSITE" id="PS51336"/>
    </source>
</evidence>
<dbReference type="InterPro" id="IPR001564">
    <property type="entry name" value="Nucleoside_diP_kinase"/>
</dbReference>
<dbReference type="Pfam" id="PF25364">
    <property type="entry name" value="PH_NDK7_N"/>
    <property type="match status" value="1"/>
</dbReference>
<name>A0A7S4LP05_9EUGL</name>
<dbReference type="PROSITE" id="PS51374">
    <property type="entry name" value="NDPK_LIKE"/>
    <property type="match status" value="2"/>
</dbReference>
<gene>
    <name evidence="10" type="ORF">EGYM00163_LOCUS51557</name>
</gene>
<dbReference type="GO" id="GO:0005879">
    <property type="term" value="C:axonemal microtubule"/>
    <property type="evidence" value="ECO:0007669"/>
    <property type="project" value="TreeGrafter"/>
</dbReference>
<comment type="similarity">
    <text evidence="7 8">Belongs to the NDK family.</text>
</comment>
<dbReference type="EMBL" id="HBJA01149854">
    <property type="protein sequence ID" value="CAE0841005.1"/>
    <property type="molecule type" value="Transcribed_RNA"/>
</dbReference>
<evidence type="ECO:0000256" key="7">
    <source>
        <dbReference type="PROSITE-ProRule" id="PRU00706"/>
    </source>
</evidence>
<evidence type="ECO:0000256" key="6">
    <source>
        <dbReference type="PIRSR" id="PIRSR036503-50"/>
    </source>
</evidence>
<organism evidence="10">
    <name type="scientific">Eutreptiella gymnastica</name>
    <dbReference type="NCBI Taxonomy" id="73025"/>
    <lineage>
        <taxon>Eukaryota</taxon>
        <taxon>Discoba</taxon>
        <taxon>Euglenozoa</taxon>
        <taxon>Euglenida</taxon>
        <taxon>Spirocuta</taxon>
        <taxon>Euglenophyceae</taxon>
        <taxon>Eutreptiales</taxon>
        <taxon>Eutreptiaceae</taxon>
        <taxon>Eutreptiella</taxon>
    </lineage>
</organism>
<keyword evidence="5" id="KW-0966">Cell projection</keyword>
<dbReference type="GO" id="GO:0006183">
    <property type="term" value="P:GTP biosynthetic process"/>
    <property type="evidence" value="ECO:0007669"/>
    <property type="project" value="InterPro"/>
</dbReference>
<dbReference type="PRINTS" id="PR01243">
    <property type="entry name" value="NUCDPKINASE"/>
</dbReference>
<dbReference type="InterPro" id="IPR036850">
    <property type="entry name" value="NDK-like_dom_sf"/>
</dbReference>
<accession>A0A7S4LP05</accession>
<evidence type="ECO:0000313" key="10">
    <source>
        <dbReference type="EMBL" id="CAE0841005.1"/>
    </source>
</evidence>
<dbReference type="SMART" id="SM00562">
    <property type="entry name" value="NDK"/>
    <property type="match status" value="2"/>
</dbReference>
<evidence type="ECO:0000256" key="5">
    <source>
        <dbReference type="ARBA" id="ARBA00023273"/>
    </source>
</evidence>
<keyword evidence="4" id="KW-0206">Cytoskeleton</keyword>
<sequence length="385" mass="43369">MAQSIQDPRLAFVVDYDDPQAGITRKYQLMYFLTDKTIEMFDIKNRRIFLKRCPYASLEVNDLYLGATITIFSRQLQVSEYGDEHTRKVFSKKSEATLGIIKPDGYEKMGEIFRCLSKEGIRVKNIHMVQMTQEEAAHFFERHQGQPYYRDLIQHMIAYPVIALHLVGEDCITRWNKILGPADPVQAKQAAPVSLRAKYGTSTVCNICHGSEDPQVADSEILFFFGENASVKRRNNAALSNCTLGIIKPHAIAQGIAGDIIQAILEDGFEISAIALACMNTYDAEDFLEVYKGVVPEYPGIVEQLTSGACWVMEIRAENAVQSFRQLCGPHDPEIARVLRPDSLRAKFGADKVKNAIHCTDLPEDGVLEVEFFFRIMASKLVETK</sequence>
<protein>
    <recommendedName>
        <fullName evidence="9">DM10 domain-containing protein</fullName>
    </recommendedName>
</protein>
<dbReference type="SMART" id="SM00676">
    <property type="entry name" value="DM10"/>
    <property type="match status" value="1"/>
</dbReference>
<reference evidence="10" key="1">
    <citation type="submission" date="2021-01" db="EMBL/GenBank/DDBJ databases">
        <authorList>
            <person name="Corre E."/>
            <person name="Pelletier E."/>
            <person name="Niang G."/>
            <person name="Scheremetjew M."/>
            <person name="Finn R."/>
            <person name="Kale V."/>
            <person name="Holt S."/>
            <person name="Cochrane G."/>
            <person name="Meng A."/>
            <person name="Brown T."/>
            <person name="Cohen L."/>
        </authorList>
    </citation>
    <scope>NUCLEOTIDE SEQUENCE</scope>
    <source>
        <strain evidence="10">CCMP1594</strain>
    </source>
</reference>
<dbReference type="Gene3D" id="3.30.70.141">
    <property type="entry name" value="Nucleoside diphosphate kinase-like domain"/>
    <property type="match status" value="2"/>
</dbReference>
<dbReference type="GO" id="GO:0006228">
    <property type="term" value="P:UTP biosynthetic process"/>
    <property type="evidence" value="ECO:0007669"/>
    <property type="project" value="InterPro"/>
</dbReference>
<dbReference type="GO" id="GO:0005524">
    <property type="term" value="F:ATP binding"/>
    <property type="evidence" value="ECO:0007669"/>
    <property type="project" value="InterPro"/>
</dbReference>
<evidence type="ECO:0000256" key="8">
    <source>
        <dbReference type="RuleBase" id="RU004011"/>
    </source>
</evidence>
<dbReference type="PIRSF" id="PIRSF036503">
    <property type="entry name" value="NDK7"/>
    <property type="match status" value="1"/>
</dbReference>
<evidence type="ECO:0000256" key="2">
    <source>
        <dbReference type="ARBA" id="ARBA00004245"/>
    </source>
</evidence>
<dbReference type="GO" id="GO:0004550">
    <property type="term" value="F:nucleoside diphosphate kinase activity"/>
    <property type="evidence" value="ECO:0007669"/>
    <property type="project" value="InterPro"/>
</dbReference>
<dbReference type="InterPro" id="IPR034907">
    <property type="entry name" value="NDK-like_dom"/>
</dbReference>
<keyword evidence="3" id="KW-0963">Cytoplasm</keyword>
<dbReference type="Pfam" id="PF00334">
    <property type="entry name" value="NDK"/>
    <property type="match status" value="2"/>
</dbReference>
<feature type="active site" description="Pros-phosphohistidine intermediate" evidence="6">
    <location>
        <position position="209"/>
    </location>
</feature>
<dbReference type="InterPro" id="IPR011410">
    <property type="entry name" value="NDPK7"/>
</dbReference>
<evidence type="ECO:0000256" key="1">
    <source>
        <dbReference type="ARBA" id="ARBA00004138"/>
    </source>
</evidence>
<feature type="domain" description="DM10" evidence="9">
    <location>
        <begin position="6"/>
        <end position="94"/>
    </location>
</feature>
<dbReference type="InterPro" id="IPR037993">
    <property type="entry name" value="NDPk7B"/>
</dbReference>
<dbReference type="InterPro" id="IPR006602">
    <property type="entry name" value="DM10_dom"/>
</dbReference>
<dbReference type="PROSITE" id="PS51336">
    <property type="entry name" value="DM10"/>
    <property type="match status" value="1"/>
</dbReference>
<dbReference type="FunFam" id="3.30.70.141:FF:000004">
    <property type="entry name" value="Nucleoside diphosphate kinase 7"/>
    <property type="match status" value="1"/>
</dbReference>
<dbReference type="PANTHER" id="PTHR43109">
    <property type="entry name" value="NUCLEOSIDE DIPHOSPHATE KINASE 7"/>
    <property type="match status" value="1"/>
</dbReference>
<comment type="caution">
    <text evidence="7">Lacks conserved residue(s) required for the propagation of feature annotation.</text>
</comment>
<dbReference type="GO" id="GO:0006241">
    <property type="term" value="P:CTP biosynthetic process"/>
    <property type="evidence" value="ECO:0007669"/>
    <property type="project" value="InterPro"/>
</dbReference>
<dbReference type="CDD" id="cd04412">
    <property type="entry name" value="NDPk7B"/>
    <property type="match status" value="1"/>
</dbReference>
<dbReference type="Gene3D" id="2.30.29.170">
    <property type="match status" value="1"/>
</dbReference>
<evidence type="ECO:0000256" key="4">
    <source>
        <dbReference type="ARBA" id="ARBA00023212"/>
    </source>
</evidence>
<dbReference type="SUPFAM" id="SSF54919">
    <property type="entry name" value="Nucleoside diphosphate kinase, NDK"/>
    <property type="match status" value="2"/>
</dbReference>
<dbReference type="AlphaFoldDB" id="A0A7S4LP05"/>